<organism evidence="3 4">
    <name type="scientific">Tetzosporium hominis</name>
    <dbReference type="NCBI Taxonomy" id="2020506"/>
    <lineage>
        <taxon>Bacteria</taxon>
        <taxon>Bacillati</taxon>
        <taxon>Bacillota</taxon>
        <taxon>Bacilli</taxon>
        <taxon>Bacillales</taxon>
        <taxon>Caryophanaceae</taxon>
        <taxon>Tetzosporium</taxon>
    </lineage>
</organism>
<feature type="domain" description="VanZ-like" evidence="2">
    <location>
        <begin position="42"/>
        <end position="176"/>
    </location>
</feature>
<dbReference type="Proteomes" id="UP000217065">
    <property type="component" value="Unassembled WGS sequence"/>
</dbReference>
<evidence type="ECO:0000313" key="3">
    <source>
        <dbReference type="EMBL" id="OZS77826.1"/>
    </source>
</evidence>
<feature type="transmembrane region" description="Helical" evidence="1">
    <location>
        <begin position="161"/>
        <end position="181"/>
    </location>
</feature>
<keyword evidence="4" id="KW-1185">Reference proteome</keyword>
<gene>
    <name evidence="3" type="ORF">CF394_08715</name>
</gene>
<protein>
    <recommendedName>
        <fullName evidence="2">VanZ-like domain-containing protein</fullName>
    </recommendedName>
</protein>
<dbReference type="OrthoDB" id="4822551at2"/>
<dbReference type="InterPro" id="IPR006976">
    <property type="entry name" value="VanZ-like"/>
</dbReference>
<dbReference type="EMBL" id="NOKQ01000217">
    <property type="protein sequence ID" value="OZS77826.1"/>
    <property type="molecule type" value="Genomic_DNA"/>
</dbReference>
<accession>A0A264W2J9</accession>
<dbReference type="InterPro" id="IPR053150">
    <property type="entry name" value="Teicoplanin_resist-assoc"/>
</dbReference>
<sequence>MGYRWGHGAGTYARGISAKGSLSLFRLEKKMRYNKVIGWIGFSLYLVVLLTLMFVVSRFGGMAQGYSFQEKLQYMSNFVLFETIGSYVEAYHNGTMNTDIIVRNLGGNMIAFTPFGFFLPFLFKRLRKVGPFLLVFVSCLFVLEVAQLLTARGSFDVDDFILNVPSALLGWGIFMIGARLFKRYEPCV</sequence>
<feature type="transmembrane region" description="Helical" evidence="1">
    <location>
        <begin position="130"/>
        <end position="149"/>
    </location>
</feature>
<reference evidence="3 4" key="1">
    <citation type="submission" date="2017-07" db="EMBL/GenBank/DDBJ databases">
        <title>Tetzosporium hominis gen.nov. sp.nov.</title>
        <authorList>
            <person name="Tetz G."/>
            <person name="Tetz V."/>
        </authorList>
    </citation>
    <scope>NUCLEOTIDE SEQUENCE [LARGE SCALE GENOMIC DNA]</scope>
    <source>
        <strain evidence="3 4">VT-49</strain>
    </source>
</reference>
<keyword evidence="1" id="KW-1133">Transmembrane helix</keyword>
<dbReference type="PANTHER" id="PTHR36834">
    <property type="entry name" value="MEMBRANE PROTEIN-RELATED"/>
    <property type="match status" value="1"/>
</dbReference>
<evidence type="ECO:0000259" key="2">
    <source>
        <dbReference type="Pfam" id="PF04892"/>
    </source>
</evidence>
<evidence type="ECO:0000313" key="4">
    <source>
        <dbReference type="Proteomes" id="UP000217065"/>
    </source>
</evidence>
<comment type="caution">
    <text evidence="3">The sequence shown here is derived from an EMBL/GenBank/DDBJ whole genome shotgun (WGS) entry which is preliminary data.</text>
</comment>
<dbReference type="AlphaFoldDB" id="A0A264W2J9"/>
<name>A0A264W2J9_9BACL</name>
<dbReference type="Pfam" id="PF04892">
    <property type="entry name" value="VanZ"/>
    <property type="match status" value="1"/>
</dbReference>
<evidence type="ECO:0000256" key="1">
    <source>
        <dbReference type="SAM" id="Phobius"/>
    </source>
</evidence>
<keyword evidence="1" id="KW-0472">Membrane</keyword>
<dbReference type="PANTHER" id="PTHR36834:SF1">
    <property type="entry name" value="INTEGRAL MEMBRANE PROTEIN"/>
    <property type="match status" value="1"/>
</dbReference>
<proteinExistence type="predicted"/>
<feature type="transmembrane region" description="Helical" evidence="1">
    <location>
        <begin position="105"/>
        <end position="123"/>
    </location>
</feature>
<feature type="transmembrane region" description="Helical" evidence="1">
    <location>
        <begin position="36"/>
        <end position="56"/>
    </location>
</feature>
<keyword evidence="1" id="KW-0812">Transmembrane</keyword>